<keyword evidence="1" id="KW-0732">Signal</keyword>
<name>A0A7J0ETT2_9ERIC</name>
<accession>A0A7J0ETT2</accession>
<dbReference type="EMBL" id="BJWL01000006">
    <property type="protein sequence ID" value="GFY89762.1"/>
    <property type="molecule type" value="Genomic_DNA"/>
</dbReference>
<organism evidence="2 3">
    <name type="scientific">Actinidia rufa</name>
    <dbReference type="NCBI Taxonomy" id="165716"/>
    <lineage>
        <taxon>Eukaryota</taxon>
        <taxon>Viridiplantae</taxon>
        <taxon>Streptophyta</taxon>
        <taxon>Embryophyta</taxon>
        <taxon>Tracheophyta</taxon>
        <taxon>Spermatophyta</taxon>
        <taxon>Magnoliopsida</taxon>
        <taxon>eudicotyledons</taxon>
        <taxon>Gunneridae</taxon>
        <taxon>Pentapetalae</taxon>
        <taxon>asterids</taxon>
        <taxon>Ericales</taxon>
        <taxon>Actinidiaceae</taxon>
        <taxon>Actinidia</taxon>
    </lineage>
</organism>
<evidence type="ECO:0000313" key="2">
    <source>
        <dbReference type="EMBL" id="GFY89762.1"/>
    </source>
</evidence>
<reference evidence="2 3" key="1">
    <citation type="submission" date="2019-07" db="EMBL/GenBank/DDBJ databases">
        <title>De Novo Assembly of kiwifruit Actinidia rufa.</title>
        <authorList>
            <person name="Sugita-Konishi S."/>
            <person name="Sato K."/>
            <person name="Mori E."/>
            <person name="Abe Y."/>
            <person name="Kisaki G."/>
            <person name="Hamano K."/>
            <person name="Suezawa K."/>
            <person name="Otani M."/>
            <person name="Fukuda T."/>
            <person name="Manabe T."/>
            <person name="Gomi K."/>
            <person name="Tabuchi M."/>
            <person name="Akimitsu K."/>
            <person name="Kataoka I."/>
        </authorList>
    </citation>
    <scope>NUCLEOTIDE SEQUENCE [LARGE SCALE GENOMIC DNA]</scope>
    <source>
        <strain evidence="3">cv. Fuchu</strain>
    </source>
</reference>
<comment type="caution">
    <text evidence="2">The sequence shown here is derived from an EMBL/GenBank/DDBJ whole genome shotgun (WGS) entry which is preliminary data.</text>
</comment>
<dbReference type="AlphaFoldDB" id="A0A7J0ETT2"/>
<protein>
    <submittedName>
        <fullName evidence="2">Uncharacterized protein</fullName>
    </submittedName>
</protein>
<sequence length="160" mass="17391">MLCAPSNPPRIPFLLRLSSLSLATLSIYRPQSREDELMDKLIHASILDHGEPPSATSSQPSATSLSVSSFLPFHSHPEKEKGSINVAPSRVWPDFRTYPKASPCAHVPLWILQVHPSGIPALALRDSVQRLLSSSILLASTTRPMSDNSSSCLDTPLQSV</sequence>
<dbReference type="Proteomes" id="UP000585474">
    <property type="component" value="Unassembled WGS sequence"/>
</dbReference>
<proteinExistence type="predicted"/>
<evidence type="ECO:0000256" key="1">
    <source>
        <dbReference type="SAM" id="SignalP"/>
    </source>
</evidence>
<evidence type="ECO:0000313" key="3">
    <source>
        <dbReference type="Proteomes" id="UP000585474"/>
    </source>
</evidence>
<feature type="chain" id="PRO_5029851992" evidence="1">
    <location>
        <begin position="24"/>
        <end position="160"/>
    </location>
</feature>
<feature type="signal peptide" evidence="1">
    <location>
        <begin position="1"/>
        <end position="23"/>
    </location>
</feature>
<gene>
    <name evidence="2" type="ORF">Acr_06g0017020</name>
</gene>
<keyword evidence="3" id="KW-1185">Reference proteome</keyword>